<dbReference type="RefSeq" id="WP_122202478.1">
    <property type="nucleotide sequence ID" value="NZ_QRKC01000001.1"/>
</dbReference>
<name>A0A3R6C2R8_9BACT</name>
<gene>
    <name evidence="2" type="ORF">DW191_02265</name>
    <name evidence="1" type="ORF">DW986_00630</name>
</gene>
<evidence type="ECO:0000313" key="3">
    <source>
        <dbReference type="Proteomes" id="UP000283732"/>
    </source>
</evidence>
<dbReference type="Proteomes" id="UP000283732">
    <property type="component" value="Unassembled WGS sequence"/>
</dbReference>
<dbReference type="InterPro" id="IPR026444">
    <property type="entry name" value="Secre_tail"/>
</dbReference>
<accession>A0A3R6C2R8</accession>
<evidence type="ECO:0000313" key="1">
    <source>
        <dbReference type="EMBL" id="RGZ51833.1"/>
    </source>
</evidence>
<proteinExistence type="predicted"/>
<evidence type="ECO:0000313" key="4">
    <source>
        <dbReference type="Proteomes" id="UP000285173"/>
    </source>
</evidence>
<organism evidence="1 4">
    <name type="scientific">Parabacteroides merdae</name>
    <dbReference type="NCBI Taxonomy" id="46503"/>
    <lineage>
        <taxon>Bacteria</taxon>
        <taxon>Pseudomonadati</taxon>
        <taxon>Bacteroidota</taxon>
        <taxon>Bacteroidia</taxon>
        <taxon>Bacteroidales</taxon>
        <taxon>Tannerellaceae</taxon>
        <taxon>Parabacteroides</taxon>
    </lineage>
</organism>
<dbReference type="EMBL" id="QRKC01000001">
    <property type="protein sequence ID" value="RHH79972.1"/>
    <property type="molecule type" value="Genomic_DNA"/>
</dbReference>
<dbReference type="Proteomes" id="UP000285173">
    <property type="component" value="Unassembled WGS sequence"/>
</dbReference>
<protein>
    <submittedName>
        <fullName evidence="1">T9SS C-terminal target domain-containing protein</fullName>
    </submittedName>
</protein>
<comment type="caution">
    <text evidence="1">The sequence shown here is derived from an EMBL/GenBank/DDBJ whole genome shotgun (WGS) entry which is preliminary data.</text>
</comment>
<evidence type="ECO:0000313" key="2">
    <source>
        <dbReference type="EMBL" id="RHH79972.1"/>
    </source>
</evidence>
<sequence>MKKGVIHFVQYVLVKILFFGAAYPLQAQVSNPSSWESFVGSDENRLVSDTLRLQTFGDSEWDNWGYTLTVNSSLIQEKHTIKIPVGSGIIFSPFSLNNYTNVKIVSHIAGLKLEPGELLLFNVHRNNSDEVITGNTPEQGKDYMGYRYLTIGSNPSSFAITTNKKVNTQNGYYMTDSVFAYGDIPSYSLFSGIGNWNDTTLWSHLPPLRHRNALIKGNVTITTDTYCKDIAIHSGSLEINPGNLFILQNLDLYENKASLHSGGMILLSGRITFHKTFEEPGKWYFISFPFDVYPSGIDLHFEQKDATPNDGGNYFYVQSYNGDKRASSNQSAGNWEVVPIRLDNVPLFEKNKGYLIALDEKTTNRTLSFSSRPGDIPENFANIGVIAIPLNSDSSSGNQENHGWYLCGNPFPALLPLTQIEKNRALDGNIYVYDGNGYKTYSLNSNYALPPFAAFFVKASSPTELKISSNSTPTKAINIIPTNFPMSKSITEPHPDKQSTEIKPPNTEDFRFFIKDGQLHLQNIPEAGYIKVFNMMGHCMFQKRIRQGSLVVPFTNLSGMYILQIHSANYQKHYKVVLP</sequence>
<reference evidence="3 4" key="1">
    <citation type="submission" date="2018-08" db="EMBL/GenBank/DDBJ databases">
        <title>A genome reference for cultivated species of the human gut microbiota.</title>
        <authorList>
            <person name="Zou Y."/>
            <person name="Xue W."/>
            <person name="Luo G."/>
        </authorList>
    </citation>
    <scope>NUCLEOTIDE SEQUENCE [LARGE SCALE GENOMIC DNA]</scope>
    <source>
        <strain evidence="2 3">AM16-50</strain>
        <strain evidence="1 4">AM50-15</strain>
    </source>
</reference>
<dbReference type="AlphaFoldDB" id="A0A3R6C2R8"/>
<dbReference type="NCBIfam" id="TIGR04183">
    <property type="entry name" value="Por_Secre_tail"/>
    <property type="match status" value="1"/>
</dbReference>
<dbReference type="EMBL" id="QSEF01000001">
    <property type="protein sequence ID" value="RGZ51833.1"/>
    <property type="molecule type" value="Genomic_DNA"/>
</dbReference>